<comment type="function">
    <text evidence="5">Bifunctional serine/threonine kinase and phosphorylase involved in the regulation of the pyruvate, phosphate dikinase (PPDK) by catalyzing its phosphorylation/dephosphorylation.</text>
</comment>
<keyword evidence="1 5" id="KW-0723">Serine/threonine-protein kinase</keyword>
<evidence type="ECO:0000256" key="1">
    <source>
        <dbReference type="ARBA" id="ARBA00022527"/>
    </source>
</evidence>
<dbReference type="HAMAP" id="MF_00921">
    <property type="entry name" value="PDRP"/>
    <property type="match status" value="1"/>
</dbReference>
<evidence type="ECO:0000256" key="2">
    <source>
        <dbReference type="ARBA" id="ARBA00022679"/>
    </source>
</evidence>
<feature type="binding site" evidence="5">
    <location>
        <begin position="151"/>
        <end position="158"/>
    </location>
    <ligand>
        <name>ADP</name>
        <dbReference type="ChEBI" id="CHEBI:456216"/>
    </ligand>
</feature>
<dbReference type="GO" id="GO:0004674">
    <property type="term" value="F:protein serine/threonine kinase activity"/>
    <property type="evidence" value="ECO:0007669"/>
    <property type="project" value="UniProtKB-UniRule"/>
</dbReference>
<dbReference type="PANTHER" id="PTHR31756">
    <property type="entry name" value="PYRUVATE, PHOSPHATE DIKINASE REGULATORY PROTEIN 1, CHLOROPLASTIC"/>
    <property type="match status" value="1"/>
</dbReference>
<dbReference type="EC" id="2.7.11.32" evidence="5"/>
<dbReference type="PANTHER" id="PTHR31756:SF3">
    <property type="entry name" value="PYRUVATE, PHOSPHATE DIKINASE REGULATORY PROTEIN 1, CHLOROPLASTIC"/>
    <property type="match status" value="1"/>
</dbReference>
<keyword evidence="2 5" id="KW-0808">Transferase</keyword>
<dbReference type="EC" id="2.7.4.27" evidence="5"/>
<dbReference type="OrthoDB" id="9782201at2"/>
<evidence type="ECO:0000256" key="3">
    <source>
        <dbReference type="ARBA" id="ARBA00022741"/>
    </source>
</evidence>
<keyword evidence="4 5" id="KW-0418">Kinase</keyword>
<comment type="catalytic activity">
    <reaction evidence="5">
        <text>N(tele)-phospho-L-histidyl/O-phospho-L-threonyl-[pyruvate, phosphate dikinase] + phosphate + H(+) = N(tele)-phospho-L-histidyl/L-threonyl-[pyruvate, phosphate dikinase] + diphosphate</text>
        <dbReference type="Rhea" id="RHEA:43696"/>
        <dbReference type="Rhea" id="RHEA-COMP:10650"/>
        <dbReference type="Rhea" id="RHEA-COMP:10651"/>
        <dbReference type="ChEBI" id="CHEBI:15378"/>
        <dbReference type="ChEBI" id="CHEBI:30013"/>
        <dbReference type="ChEBI" id="CHEBI:33019"/>
        <dbReference type="ChEBI" id="CHEBI:43474"/>
        <dbReference type="ChEBI" id="CHEBI:61977"/>
        <dbReference type="ChEBI" id="CHEBI:83586"/>
        <dbReference type="EC" id="2.7.4.27"/>
    </reaction>
</comment>
<dbReference type="RefSeq" id="WP_076956557.1">
    <property type="nucleotide sequence ID" value="NZ_MLCO01000048.1"/>
</dbReference>
<reference evidence="6 7" key="1">
    <citation type="submission" date="2016-10" db="EMBL/GenBank/DDBJ databases">
        <title>Draft Genome sequence of Roseomonas sp. strain M3.</title>
        <authorList>
            <person name="Subhash Y."/>
            <person name="Lee S."/>
        </authorList>
    </citation>
    <scope>NUCLEOTIDE SEQUENCE [LARGE SCALE GENOMIC DNA]</scope>
    <source>
        <strain evidence="6 7">M3</strain>
    </source>
</reference>
<comment type="catalytic activity">
    <reaction evidence="5">
        <text>N(tele)-phospho-L-histidyl/L-threonyl-[pyruvate, phosphate dikinase] + ADP = N(tele)-phospho-L-histidyl/O-phospho-L-threonyl-[pyruvate, phosphate dikinase] + AMP + H(+)</text>
        <dbReference type="Rhea" id="RHEA:43692"/>
        <dbReference type="Rhea" id="RHEA-COMP:10650"/>
        <dbReference type="Rhea" id="RHEA-COMP:10651"/>
        <dbReference type="ChEBI" id="CHEBI:15378"/>
        <dbReference type="ChEBI" id="CHEBI:30013"/>
        <dbReference type="ChEBI" id="CHEBI:61977"/>
        <dbReference type="ChEBI" id="CHEBI:83586"/>
        <dbReference type="ChEBI" id="CHEBI:456215"/>
        <dbReference type="ChEBI" id="CHEBI:456216"/>
        <dbReference type="EC" id="2.7.11.32"/>
    </reaction>
</comment>
<name>A0A1V2H5T4_9PROT</name>
<protein>
    <recommendedName>
        <fullName evidence="5">Putative pyruvate, phosphate dikinase regulatory protein</fullName>
        <shortName evidence="5">PPDK regulatory protein</shortName>
        <ecNumber evidence="5">2.7.11.32</ecNumber>
        <ecNumber evidence="5">2.7.4.27</ecNumber>
    </recommendedName>
</protein>
<dbReference type="AlphaFoldDB" id="A0A1V2H5T4"/>
<sequence>MSSRILNLHLVSDSTGETLNSIARATLARFAEAHVVHHRWSLVRSHLQLEQVLEGIKAEPGPVMFTLVDRSLRHALEGVCQQLGIAHLSVLDPVMDLLQTQLGQQAREKRAAQYVLDADYFRRIDAMHYVLAHDDGQGVAGIEEADCVLVGVSRSSKTPTCFYLANRGIKAANVPIVPGAALPEELLNPPCPVIGLTIATDALIDIRRHRLKIIGAGGVRQDTNEYVDFEAVKSEIQAARRLCTTHGWPVIDVTRRSIEETAATVLQLMEAWHARRSLGSGGGGGQPPKPGLIGA</sequence>
<dbReference type="Pfam" id="PF03618">
    <property type="entry name" value="Kinase-PPPase"/>
    <property type="match status" value="1"/>
</dbReference>
<evidence type="ECO:0000313" key="6">
    <source>
        <dbReference type="EMBL" id="ONG56213.1"/>
    </source>
</evidence>
<dbReference type="InterPro" id="IPR005177">
    <property type="entry name" value="Kinase-pyrophosphorylase"/>
</dbReference>
<gene>
    <name evidence="6" type="ORF">BKE38_06385</name>
</gene>
<accession>A0A1V2H5T4</accession>
<proteinExistence type="inferred from homology"/>
<dbReference type="NCBIfam" id="NF003742">
    <property type="entry name" value="PRK05339.1"/>
    <property type="match status" value="1"/>
</dbReference>
<comment type="caution">
    <text evidence="6">The sequence shown here is derived from an EMBL/GenBank/DDBJ whole genome shotgun (WGS) entry which is preliminary data.</text>
</comment>
<comment type="similarity">
    <text evidence="5">Belongs to the pyruvate, phosphate/water dikinase regulatory protein family. PDRP subfamily.</text>
</comment>
<dbReference type="InterPro" id="IPR026565">
    <property type="entry name" value="PPDK_reg"/>
</dbReference>
<evidence type="ECO:0000256" key="5">
    <source>
        <dbReference type="HAMAP-Rule" id="MF_00921"/>
    </source>
</evidence>
<evidence type="ECO:0000256" key="4">
    <source>
        <dbReference type="ARBA" id="ARBA00022777"/>
    </source>
</evidence>
<dbReference type="GO" id="GO:0016776">
    <property type="term" value="F:phosphotransferase activity, phosphate group as acceptor"/>
    <property type="evidence" value="ECO:0007669"/>
    <property type="project" value="UniProtKB-UniRule"/>
</dbReference>
<keyword evidence="3 5" id="KW-0547">Nucleotide-binding</keyword>
<organism evidence="6 7">
    <name type="scientific">Teichococcus deserti</name>
    <dbReference type="NCBI Taxonomy" id="1817963"/>
    <lineage>
        <taxon>Bacteria</taxon>
        <taxon>Pseudomonadati</taxon>
        <taxon>Pseudomonadota</taxon>
        <taxon>Alphaproteobacteria</taxon>
        <taxon>Acetobacterales</taxon>
        <taxon>Roseomonadaceae</taxon>
        <taxon>Roseomonas</taxon>
    </lineage>
</organism>
<dbReference type="GO" id="GO:0005524">
    <property type="term" value="F:ATP binding"/>
    <property type="evidence" value="ECO:0007669"/>
    <property type="project" value="InterPro"/>
</dbReference>
<keyword evidence="7" id="KW-1185">Reference proteome</keyword>
<dbReference type="GO" id="GO:0043531">
    <property type="term" value="F:ADP binding"/>
    <property type="evidence" value="ECO:0007669"/>
    <property type="project" value="UniProtKB-UniRule"/>
</dbReference>
<evidence type="ECO:0000313" key="7">
    <source>
        <dbReference type="Proteomes" id="UP000188879"/>
    </source>
</evidence>
<dbReference type="EMBL" id="MLCO01000048">
    <property type="protein sequence ID" value="ONG56213.1"/>
    <property type="molecule type" value="Genomic_DNA"/>
</dbReference>
<keyword evidence="6" id="KW-0670">Pyruvate</keyword>
<dbReference type="Proteomes" id="UP000188879">
    <property type="component" value="Unassembled WGS sequence"/>
</dbReference>